<protein>
    <submittedName>
        <fullName evidence="2">Uncharacterized protein</fullName>
    </submittedName>
</protein>
<dbReference type="EMBL" id="JADXDR010000069">
    <property type="protein sequence ID" value="KAI7840920.1"/>
    <property type="molecule type" value="Genomic_DNA"/>
</dbReference>
<feature type="region of interest" description="Disordered" evidence="1">
    <location>
        <begin position="220"/>
        <end position="251"/>
    </location>
</feature>
<reference evidence="2" key="1">
    <citation type="submission" date="2020-11" db="EMBL/GenBank/DDBJ databases">
        <title>Chlorella ohadii genome sequencing and assembly.</title>
        <authorList>
            <person name="Murik O."/>
            <person name="Treves H."/>
            <person name="Kedem I."/>
            <person name="Shotland Y."/>
            <person name="Kaplan A."/>
        </authorList>
    </citation>
    <scope>NUCLEOTIDE SEQUENCE</scope>
    <source>
        <strain evidence="2">1</strain>
    </source>
</reference>
<dbReference type="Proteomes" id="UP001205105">
    <property type="component" value="Unassembled WGS sequence"/>
</dbReference>
<dbReference type="AlphaFoldDB" id="A0AAD5H5F9"/>
<feature type="region of interest" description="Disordered" evidence="1">
    <location>
        <begin position="31"/>
        <end position="67"/>
    </location>
</feature>
<feature type="compositionally biased region" description="Basic and acidic residues" evidence="1">
    <location>
        <begin position="113"/>
        <end position="122"/>
    </location>
</feature>
<name>A0AAD5H5F9_9CHLO</name>
<organism evidence="2 3">
    <name type="scientific">Chlorella ohadii</name>
    <dbReference type="NCBI Taxonomy" id="2649997"/>
    <lineage>
        <taxon>Eukaryota</taxon>
        <taxon>Viridiplantae</taxon>
        <taxon>Chlorophyta</taxon>
        <taxon>core chlorophytes</taxon>
        <taxon>Trebouxiophyceae</taxon>
        <taxon>Chlorellales</taxon>
        <taxon>Chlorellaceae</taxon>
        <taxon>Chlorella clade</taxon>
        <taxon>Chlorella</taxon>
    </lineage>
</organism>
<feature type="compositionally biased region" description="Low complexity" evidence="1">
    <location>
        <begin position="140"/>
        <end position="160"/>
    </location>
</feature>
<keyword evidence="3" id="KW-1185">Reference proteome</keyword>
<comment type="caution">
    <text evidence="2">The sequence shown here is derived from an EMBL/GenBank/DDBJ whole genome shotgun (WGS) entry which is preliminary data.</text>
</comment>
<accession>A0AAD5H5F9</accession>
<proteinExistence type="predicted"/>
<feature type="compositionally biased region" description="Basic and acidic residues" evidence="1">
    <location>
        <begin position="240"/>
        <end position="251"/>
    </location>
</feature>
<evidence type="ECO:0000313" key="3">
    <source>
        <dbReference type="Proteomes" id="UP001205105"/>
    </source>
</evidence>
<feature type="compositionally biased region" description="Low complexity" evidence="1">
    <location>
        <begin position="93"/>
        <end position="111"/>
    </location>
</feature>
<evidence type="ECO:0000313" key="2">
    <source>
        <dbReference type="EMBL" id="KAI7840920.1"/>
    </source>
</evidence>
<feature type="compositionally biased region" description="Low complexity" evidence="1">
    <location>
        <begin position="227"/>
        <end position="239"/>
    </location>
</feature>
<evidence type="ECO:0000256" key="1">
    <source>
        <dbReference type="SAM" id="MobiDB-lite"/>
    </source>
</evidence>
<sequence length="616" mass="62763">MRAFLTRFASIALDAVDAWVSSHLPPLAAAAAAAPLGSPTKGDRSGRSGAGTGGSGSGPAGPPPVAVPRWVDTLLLALDMLASTPPKPPPAATPAGGAATSGGAAAAAAAADEGQRPADRAEQQPNRPAGGDAPAAGQVQPAGDPAAQEQQPAAPQQPELSPEERVWQALAAAVQQYSTGGSLSAQEQQRTVDLCLRLLKHLGSWGAAWTHADLPPLPPEPESGSSAATVAAAAAAAQARQREELTRPDPRSTLHAVVQLLARLTKDHALAEKVLAVRGHAALLDLPPPVFKPELEPFVAAVFRHILEDPATLQAAMEAEIRSTLAEKGRAGGAMYGRAPARNGDLSMQLRAFLAALAPVAARQPQVFVDACRAALDIQDSPGVAGRRPMVVLKKKPDAASAAGATAAAPAGKAAKKVPPSFLEVIDCLVDVLLRYNGPPTEEGKDGAPSGAAASAAAGGASTVVRPGEVHVVSNADGTIDLLPTAAAAAEAAKKKAAEEADRGKPLSGAQKEVAVQCFALKLLSDFTLMYQHCVGVLLKRDTDLGTKEAMALRGSTAKKASQQSLGQQQGGGLQSGLFRHVMDCQLALAAPEQPRGVSQAMGPAASYLLLAICIR</sequence>
<feature type="compositionally biased region" description="Gly residues" evidence="1">
    <location>
        <begin position="48"/>
        <end position="59"/>
    </location>
</feature>
<feature type="region of interest" description="Disordered" evidence="1">
    <location>
        <begin position="81"/>
        <end position="165"/>
    </location>
</feature>
<gene>
    <name evidence="2" type="ORF">COHA_005352</name>
</gene>